<dbReference type="PIRSF" id="PIRSF002161">
    <property type="entry name" value="Ribosomal_L5"/>
    <property type="match status" value="1"/>
</dbReference>
<dbReference type="GO" id="GO:0000049">
    <property type="term" value="F:tRNA binding"/>
    <property type="evidence" value="ECO:0007669"/>
    <property type="project" value="UniProtKB-UniRule"/>
</dbReference>
<comment type="similarity">
    <text evidence="1 5 6">Belongs to the universal ribosomal protein uL5 family.</text>
</comment>
<dbReference type="InterPro" id="IPR031309">
    <property type="entry name" value="Ribosomal_uL5_C"/>
</dbReference>
<dbReference type="Gene3D" id="3.30.1440.10">
    <property type="match status" value="1"/>
</dbReference>
<keyword evidence="5" id="KW-0694">RNA-binding</keyword>
<dbReference type="Proteomes" id="UP000176376">
    <property type="component" value="Unassembled WGS sequence"/>
</dbReference>
<feature type="domain" description="Large ribosomal subunit protein uL5 N-terminal" evidence="7">
    <location>
        <begin position="23"/>
        <end position="79"/>
    </location>
</feature>
<dbReference type="InterPro" id="IPR002132">
    <property type="entry name" value="Ribosomal_uL5"/>
</dbReference>
<keyword evidence="5" id="KW-0699">rRNA-binding</keyword>
<name>A0A1F7JKB2_9BACT</name>
<keyword evidence="5" id="KW-0820">tRNA-binding</keyword>
<protein>
    <recommendedName>
        <fullName evidence="4 5">Large ribosomal subunit protein uL5</fullName>
    </recommendedName>
</protein>
<sequence length="178" mass="19899">MSLIDNYNKEVRPKLEKEFSLKNPMQCPKLVKVVLNVGAGEAVTNKKVLDEIAAELSTITGQKPIITHAHQSISAFKIRAGMPIGVKVTLRGRRMYEFLEKLITIVLPRLRDFSGLSGTTIDKYGNLNLGLTEQIIFPEIDYDKIGKLRGLQVTVVTTAKDREKGMKLFQLLGIPFKS</sequence>
<evidence type="ECO:0000256" key="3">
    <source>
        <dbReference type="ARBA" id="ARBA00023274"/>
    </source>
</evidence>
<dbReference type="InterPro" id="IPR020930">
    <property type="entry name" value="Ribosomal_uL5_bac-type"/>
</dbReference>
<proteinExistence type="inferred from homology"/>
<evidence type="ECO:0000256" key="4">
    <source>
        <dbReference type="ARBA" id="ARBA00035245"/>
    </source>
</evidence>
<dbReference type="InterPro" id="IPR031310">
    <property type="entry name" value="Ribosomal_uL5_N"/>
</dbReference>
<dbReference type="EMBL" id="MGAY01000048">
    <property type="protein sequence ID" value="OGK56037.1"/>
    <property type="molecule type" value="Genomic_DNA"/>
</dbReference>
<dbReference type="AlphaFoldDB" id="A0A1F7JKB2"/>
<feature type="domain" description="Large ribosomal subunit protein uL5 C-terminal" evidence="8">
    <location>
        <begin position="83"/>
        <end position="176"/>
    </location>
</feature>
<keyword evidence="2 5" id="KW-0689">Ribosomal protein</keyword>
<dbReference type="Pfam" id="PF00281">
    <property type="entry name" value="Ribosomal_L5"/>
    <property type="match status" value="1"/>
</dbReference>
<evidence type="ECO:0000259" key="8">
    <source>
        <dbReference type="Pfam" id="PF00673"/>
    </source>
</evidence>
<dbReference type="GO" id="GO:0005840">
    <property type="term" value="C:ribosome"/>
    <property type="evidence" value="ECO:0007669"/>
    <property type="project" value="UniProtKB-KW"/>
</dbReference>
<dbReference type="HAMAP" id="MF_01333_B">
    <property type="entry name" value="Ribosomal_uL5_B"/>
    <property type="match status" value="1"/>
</dbReference>
<dbReference type="PANTHER" id="PTHR11994">
    <property type="entry name" value="60S RIBOSOMAL PROTEIN L11-RELATED"/>
    <property type="match status" value="1"/>
</dbReference>
<dbReference type="STRING" id="1802074.A3J15_00460"/>
<evidence type="ECO:0000313" key="10">
    <source>
        <dbReference type="Proteomes" id="UP000176376"/>
    </source>
</evidence>
<evidence type="ECO:0000313" key="9">
    <source>
        <dbReference type="EMBL" id="OGK56037.1"/>
    </source>
</evidence>
<dbReference type="GO" id="GO:0006412">
    <property type="term" value="P:translation"/>
    <property type="evidence" value="ECO:0007669"/>
    <property type="project" value="UniProtKB-UniRule"/>
</dbReference>
<keyword evidence="3 5" id="KW-0687">Ribonucleoprotein</keyword>
<dbReference type="InterPro" id="IPR022803">
    <property type="entry name" value="Ribosomal_uL5_dom_sf"/>
</dbReference>
<accession>A0A1F7JKB2</accession>
<evidence type="ECO:0000256" key="5">
    <source>
        <dbReference type="HAMAP-Rule" id="MF_01333"/>
    </source>
</evidence>
<comment type="caution">
    <text evidence="9">The sequence shown here is derived from an EMBL/GenBank/DDBJ whole genome shotgun (WGS) entry which is preliminary data.</text>
</comment>
<dbReference type="PROSITE" id="PS00358">
    <property type="entry name" value="RIBOSOMAL_L5"/>
    <property type="match status" value="1"/>
</dbReference>
<dbReference type="SUPFAM" id="SSF55282">
    <property type="entry name" value="RL5-like"/>
    <property type="match status" value="1"/>
</dbReference>
<gene>
    <name evidence="5" type="primary">rplE</name>
    <name evidence="9" type="ORF">A3J15_00460</name>
</gene>
<evidence type="ECO:0000256" key="6">
    <source>
        <dbReference type="RuleBase" id="RU003930"/>
    </source>
</evidence>
<organism evidence="9 10">
    <name type="scientific">Candidatus Roizmanbacteria bacterium RIFCSPLOWO2_02_FULL_38_10</name>
    <dbReference type="NCBI Taxonomy" id="1802074"/>
    <lineage>
        <taxon>Bacteria</taxon>
        <taxon>Candidatus Roizmaniibacteriota</taxon>
    </lineage>
</organism>
<evidence type="ECO:0000256" key="1">
    <source>
        <dbReference type="ARBA" id="ARBA00008553"/>
    </source>
</evidence>
<dbReference type="NCBIfam" id="NF000585">
    <property type="entry name" value="PRK00010.1"/>
    <property type="match status" value="1"/>
</dbReference>
<comment type="subunit">
    <text evidence="5">Part of the 50S ribosomal subunit; part of the 5S rRNA/L5/L18/L25 subcomplex. Contacts the 5S rRNA and the P site tRNA. Forms a bridge to the 30S subunit in the 70S ribosome.</text>
</comment>
<dbReference type="Pfam" id="PF00673">
    <property type="entry name" value="Ribosomal_L5_C"/>
    <property type="match status" value="1"/>
</dbReference>
<comment type="function">
    <text evidence="5">This is 1 of the proteins that bind and probably mediate the attachment of the 5S RNA into the large ribosomal subunit, where it forms part of the central protuberance. In the 70S ribosome it contacts protein S13 of the 30S subunit (bridge B1b), connecting the 2 subunits; this bridge is implicated in subunit movement. Contacts the P site tRNA; the 5S rRNA and some of its associated proteins might help stabilize positioning of ribosome-bound tRNAs.</text>
</comment>
<dbReference type="GO" id="GO:1990904">
    <property type="term" value="C:ribonucleoprotein complex"/>
    <property type="evidence" value="ECO:0007669"/>
    <property type="project" value="UniProtKB-KW"/>
</dbReference>
<evidence type="ECO:0000259" key="7">
    <source>
        <dbReference type="Pfam" id="PF00281"/>
    </source>
</evidence>
<evidence type="ECO:0000256" key="2">
    <source>
        <dbReference type="ARBA" id="ARBA00022980"/>
    </source>
</evidence>
<dbReference type="InterPro" id="IPR020929">
    <property type="entry name" value="Ribosomal_uL5_CS"/>
</dbReference>
<dbReference type="GO" id="GO:0003735">
    <property type="term" value="F:structural constituent of ribosome"/>
    <property type="evidence" value="ECO:0007669"/>
    <property type="project" value="InterPro"/>
</dbReference>
<reference evidence="9 10" key="1">
    <citation type="journal article" date="2016" name="Nat. Commun.">
        <title>Thousands of microbial genomes shed light on interconnected biogeochemical processes in an aquifer system.</title>
        <authorList>
            <person name="Anantharaman K."/>
            <person name="Brown C.T."/>
            <person name="Hug L.A."/>
            <person name="Sharon I."/>
            <person name="Castelle C.J."/>
            <person name="Probst A.J."/>
            <person name="Thomas B.C."/>
            <person name="Singh A."/>
            <person name="Wilkins M.J."/>
            <person name="Karaoz U."/>
            <person name="Brodie E.L."/>
            <person name="Williams K.H."/>
            <person name="Hubbard S.S."/>
            <person name="Banfield J.F."/>
        </authorList>
    </citation>
    <scope>NUCLEOTIDE SEQUENCE [LARGE SCALE GENOMIC DNA]</scope>
</reference>
<dbReference type="GO" id="GO:0019843">
    <property type="term" value="F:rRNA binding"/>
    <property type="evidence" value="ECO:0007669"/>
    <property type="project" value="UniProtKB-UniRule"/>
</dbReference>
<dbReference type="FunFam" id="3.30.1440.10:FF:000001">
    <property type="entry name" value="50S ribosomal protein L5"/>
    <property type="match status" value="1"/>
</dbReference>